<comment type="similarity">
    <text evidence="3">Belongs to the MNS1 family.</text>
</comment>
<keyword evidence="10" id="KW-0539">Nucleus</keyword>
<evidence type="ECO:0000256" key="14">
    <source>
        <dbReference type="SAM" id="MobiDB-lite"/>
    </source>
</evidence>
<keyword evidence="8" id="KW-0969">Cilium</keyword>
<dbReference type="AlphaFoldDB" id="A0A1W0WSJ6"/>
<keyword evidence="11" id="KW-0469">Meiosis</keyword>
<evidence type="ECO:0000313" key="16">
    <source>
        <dbReference type="EMBL" id="OQV18161.1"/>
    </source>
</evidence>
<feature type="region of interest" description="Disordered" evidence="14">
    <location>
        <begin position="472"/>
        <end position="496"/>
    </location>
</feature>
<evidence type="ECO:0000256" key="3">
    <source>
        <dbReference type="ARBA" id="ARBA00009158"/>
    </source>
</evidence>
<keyword evidence="12" id="KW-0966">Cell projection</keyword>
<evidence type="ECO:0000256" key="13">
    <source>
        <dbReference type="ARBA" id="ARBA00046114"/>
    </source>
</evidence>
<dbReference type="InterPro" id="IPR026504">
    <property type="entry name" value="MNS1"/>
</dbReference>
<evidence type="ECO:0000256" key="6">
    <source>
        <dbReference type="ARBA" id="ARBA00022846"/>
    </source>
</evidence>
<feature type="region of interest" description="Disordered" evidence="14">
    <location>
        <begin position="254"/>
        <end position="276"/>
    </location>
</feature>
<comment type="subcellular location">
    <subcellularLocation>
        <location evidence="2">Cytoplasm</location>
        <location evidence="2">Cytoskeleton</location>
        <location evidence="2">Flagellum axoneme</location>
    </subcellularLocation>
    <subcellularLocation>
        <location evidence="1">Nucleus</location>
    </subcellularLocation>
</comment>
<organism evidence="16 17">
    <name type="scientific">Hypsibius exemplaris</name>
    <name type="common">Freshwater tardigrade</name>
    <dbReference type="NCBI Taxonomy" id="2072580"/>
    <lineage>
        <taxon>Eukaryota</taxon>
        <taxon>Metazoa</taxon>
        <taxon>Ecdysozoa</taxon>
        <taxon>Tardigrada</taxon>
        <taxon>Eutardigrada</taxon>
        <taxon>Parachela</taxon>
        <taxon>Hypsibioidea</taxon>
        <taxon>Hypsibiidae</taxon>
        <taxon>Hypsibius</taxon>
    </lineage>
</organism>
<evidence type="ECO:0000256" key="9">
    <source>
        <dbReference type="ARBA" id="ARBA00023212"/>
    </source>
</evidence>
<evidence type="ECO:0000256" key="1">
    <source>
        <dbReference type="ARBA" id="ARBA00004123"/>
    </source>
</evidence>
<evidence type="ECO:0000256" key="5">
    <source>
        <dbReference type="ARBA" id="ARBA00022490"/>
    </source>
</evidence>
<evidence type="ECO:0000256" key="8">
    <source>
        <dbReference type="ARBA" id="ARBA00023069"/>
    </source>
</evidence>
<dbReference type="EMBL" id="MTYJ01000052">
    <property type="protein sequence ID" value="OQV18161.1"/>
    <property type="molecule type" value="Genomic_DNA"/>
</dbReference>
<dbReference type="Pfam" id="PF13868">
    <property type="entry name" value="TPH"/>
    <property type="match status" value="1"/>
</dbReference>
<evidence type="ECO:0000259" key="15">
    <source>
        <dbReference type="Pfam" id="PF13868"/>
    </source>
</evidence>
<dbReference type="PANTHER" id="PTHR19265:SF0">
    <property type="entry name" value="MEIOSIS-SPECIFIC NUCLEAR STRUCTURAL PROTEIN 1"/>
    <property type="match status" value="1"/>
</dbReference>
<dbReference type="GO" id="GO:0005634">
    <property type="term" value="C:nucleus"/>
    <property type="evidence" value="ECO:0007669"/>
    <property type="project" value="UniProtKB-SubCell"/>
</dbReference>
<evidence type="ECO:0000256" key="12">
    <source>
        <dbReference type="ARBA" id="ARBA00023273"/>
    </source>
</evidence>
<reference evidence="17" key="1">
    <citation type="submission" date="2017-01" db="EMBL/GenBank/DDBJ databases">
        <title>Comparative genomics of anhydrobiosis in the tardigrade Hypsibius dujardini.</title>
        <authorList>
            <person name="Yoshida Y."/>
            <person name="Koutsovoulos G."/>
            <person name="Laetsch D."/>
            <person name="Stevens L."/>
            <person name="Kumar S."/>
            <person name="Horikawa D."/>
            <person name="Ishino K."/>
            <person name="Komine S."/>
            <person name="Tomita M."/>
            <person name="Blaxter M."/>
            <person name="Arakawa K."/>
        </authorList>
    </citation>
    <scope>NUCLEOTIDE SEQUENCE [LARGE SCALE GENOMIC DNA]</scope>
    <source>
        <strain evidence="17">Z151</strain>
    </source>
</reference>
<dbReference type="InterPro" id="IPR043597">
    <property type="entry name" value="TPH_dom"/>
</dbReference>
<comment type="function">
    <text evidence="13">Microtubule inner protein (MIP) part of the dynein-decorated doublet microtubules (DMTs) in cilia axoneme, which is required for motile cilia beating. May play a role in the control of meiotic division and germ cell differentiation through regulation of pairing and recombination during meiosis. Required for sperm flagella assembly. May play a role in the assembly and function of the outer dynein arm-docking complex (ODA-DC). ODA-DC mediates outer dynein arms (ODA) binding onto the axonemal doublet microtubules.</text>
</comment>
<dbReference type="GO" id="GO:0051321">
    <property type="term" value="P:meiotic cell cycle"/>
    <property type="evidence" value="ECO:0007669"/>
    <property type="project" value="UniProtKB-KW"/>
</dbReference>
<keyword evidence="5" id="KW-0963">Cytoplasm</keyword>
<sequence>MASHNTPDLAYKNRPTGESMNNPRLIPKSIPSSATITDRADPQPEPPIGSSGNQFTAQLDCLRELQANRRTDACNENELKREILRQRGLAHSRTVNHNRLVESSDELRALICAANHIAAQKTNVELMAAKERQRLNEGLSELRSGAEFRCDDEVFKVEEDYAERVMRRKQNELKDAYERQLGEKEQRLFNEHLALEEERKHIDKIVREEAQNRLDAAKRRMLEQERWQGVIRDFQAQRLASKEKAADDLRRENEKIASHNEEQAARSDGQKALRAAREERAERLRNRLVADMKSKENAVLEKEQILADLRAAEEDEKEFERKRQLKIKKKNEHEELRDAVKESRACHQLREEKKKRDWTEYQDVLRQQGLAMNHQMREEAQLRQDRQAAVTALLDQQRADHRNRTILDKRKEAEWAAKEDEDSRLWREFVDAEREKYLRSRTPELTSYLKGFHRFPLKKDDDLFQTIQEQAENGDLQASPLVNRDQPPLTNITPQSGTTHEVFRNLQEARLSEIYGIGSR</sequence>
<gene>
    <name evidence="16" type="ORF">BV898_07750</name>
</gene>
<dbReference type="PANTHER" id="PTHR19265">
    <property type="entry name" value="MEIOSIS-SPECIFIC NUCLEAR STRUCTURAL PROTEIN 1"/>
    <property type="match status" value="1"/>
</dbReference>
<dbReference type="Proteomes" id="UP000192578">
    <property type="component" value="Unassembled WGS sequence"/>
</dbReference>
<accession>A0A1W0WSJ6</accession>
<keyword evidence="9" id="KW-0206">Cytoskeleton</keyword>
<dbReference type="OrthoDB" id="10067141at2759"/>
<keyword evidence="7" id="KW-0175">Coiled coil</keyword>
<protein>
    <recommendedName>
        <fullName evidence="4">Meiosis-specific nuclear structural protein 1</fullName>
    </recommendedName>
</protein>
<name>A0A1W0WSJ6_HYPEX</name>
<keyword evidence="6" id="KW-0282">Flagellum</keyword>
<feature type="domain" description="Trichohyalin-plectin-homology" evidence="15">
    <location>
        <begin position="101"/>
        <end position="449"/>
    </location>
</feature>
<comment type="caution">
    <text evidence="16">The sequence shown here is derived from an EMBL/GenBank/DDBJ whole genome shotgun (WGS) entry which is preliminary data.</text>
</comment>
<evidence type="ECO:0000256" key="4">
    <source>
        <dbReference type="ARBA" id="ARBA00014813"/>
    </source>
</evidence>
<evidence type="ECO:0000256" key="10">
    <source>
        <dbReference type="ARBA" id="ARBA00023242"/>
    </source>
</evidence>
<keyword evidence="17" id="KW-1185">Reference proteome</keyword>
<evidence type="ECO:0000256" key="2">
    <source>
        <dbReference type="ARBA" id="ARBA00004611"/>
    </source>
</evidence>
<proteinExistence type="inferred from homology"/>
<evidence type="ECO:0000256" key="7">
    <source>
        <dbReference type="ARBA" id="ARBA00023054"/>
    </source>
</evidence>
<evidence type="ECO:0000313" key="17">
    <source>
        <dbReference type="Proteomes" id="UP000192578"/>
    </source>
</evidence>
<evidence type="ECO:0000256" key="11">
    <source>
        <dbReference type="ARBA" id="ARBA00023254"/>
    </source>
</evidence>
<feature type="region of interest" description="Disordered" evidence="14">
    <location>
        <begin position="1"/>
        <end position="53"/>
    </location>
</feature>